<proteinExistence type="predicted"/>
<evidence type="ECO:0000313" key="2">
    <source>
        <dbReference type="Proteomes" id="UP000199202"/>
    </source>
</evidence>
<sequence>MTIHHVDEVRSHWWPREGWWLGRLVHTWHLTFEHAPQLHRLAERYQSALATIDGHKAIPTRWLHLTLQSVGYADEVSDDRLAQVTKAVSARVGELPPFELTFHRPTVVGEAVVLTPTPEGPVHRLWQEIRAGITEATGNTPRTKAFHPHVSLTYFNTPGPAQPYVEALNTAEAEPVGVNVDQVALIVQRRVLEPEWVYRWDLNTTAPLATR</sequence>
<keyword evidence="2" id="KW-1185">Reference proteome</keyword>
<dbReference type="InterPro" id="IPR009097">
    <property type="entry name" value="Cyclic_Pdiesterase"/>
</dbReference>
<dbReference type="AlphaFoldDB" id="A0A1G8P2Z8"/>
<name>A0A1G8P2Z8_9ACTN</name>
<dbReference type="RefSeq" id="WP_090932630.1">
    <property type="nucleotide sequence ID" value="NZ_FNDJ01000007.1"/>
</dbReference>
<dbReference type="Proteomes" id="UP000199202">
    <property type="component" value="Unassembled WGS sequence"/>
</dbReference>
<dbReference type="OrthoDB" id="4541754at2"/>
<dbReference type="Pfam" id="PF13563">
    <property type="entry name" value="2_5_RNA_ligase2"/>
    <property type="match status" value="1"/>
</dbReference>
<keyword evidence="1" id="KW-0436">Ligase</keyword>
<evidence type="ECO:0000313" key="1">
    <source>
        <dbReference type="EMBL" id="SDI86853.1"/>
    </source>
</evidence>
<gene>
    <name evidence="1" type="ORF">SAMN05421869_107311</name>
</gene>
<dbReference type="STRING" id="633440.SAMN05421869_107311"/>
<reference evidence="1 2" key="1">
    <citation type="submission" date="2016-10" db="EMBL/GenBank/DDBJ databases">
        <authorList>
            <person name="de Groot N.N."/>
        </authorList>
    </citation>
    <scope>NUCLEOTIDE SEQUENCE [LARGE SCALE GENOMIC DNA]</scope>
    <source>
        <strain evidence="1 2">CGMCC 4.6533</strain>
    </source>
</reference>
<organism evidence="1 2">
    <name type="scientific">Nonomuraea jiangxiensis</name>
    <dbReference type="NCBI Taxonomy" id="633440"/>
    <lineage>
        <taxon>Bacteria</taxon>
        <taxon>Bacillati</taxon>
        <taxon>Actinomycetota</taxon>
        <taxon>Actinomycetes</taxon>
        <taxon>Streptosporangiales</taxon>
        <taxon>Streptosporangiaceae</taxon>
        <taxon>Nonomuraea</taxon>
    </lineage>
</organism>
<dbReference type="GO" id="GO:0016874">
    <property type="term" value="F:ligase activity"/>
    <property type="evidence" value="ECO:0007669"/>
    <property type="project" value="UniProtKB-KW"/>
</dbReference>
<dbReference type="EMBL" id="FNDJ01000007">
    <property type="protein sequence ID" value="SDI86853.1"/>
    <property type="molecule type" value="Genomic_DNA"/>
</dbReference>
<dbReference type="SUPFAM" id="SSF55144">
    <property type="entry name" value="LigT-like"/>
    <property type="match status" value="1"/>
</dbReference>
<accession>A0A1G8P2Z8</accession>
<dbReference type="Gene3D" id="3.90.1140.10">
    <property type="entry name" value="Cyclic phosphodiesterase"/>
    <property type="match status" value="1"/>
</dbReference>
<protein>
    <submittedName>
        <fullName evidence="1">2'-5' RNA ligase</fullName>
    </submittedName>
</protein>